<evidence type="ECO:0000256" key="1">
    <source>
        <dbReference type="SAM" id="Phobius"/>
    </source>
</evidence>
<dbReference type="SMART" id="SM00421">
    <property type="entry name" value="HTH_LUXR"/>
    <property type="match status" value="1"/>
</dbReference>
<evidence type="ECO:0000313" key="4">
    <source>
        <dbReference type="Proteomes" id="UP000003011"/>
    </source>
</evidence>
<dbReference type="eggNOG" id="COG2197">
    <property type="taxonomic scope" value="Bacteria"/>
</dbReference>
<dbReference type="HOGENOM" id="CLU_038040_0_0_9"/>
<name>G5GI42_9FIRM</name>
<comment type="caution">
    <text evidence="3">The sequence shown here is derived from an EMBL/GenBank/DDBJ whole genome shotgun (WGS) entry which is preliminary data.</text>
</comment>
<dbReference type="EMBL" id="ACZL01000021">
    <property type="protein sequence ID" value="EHI55517.1"/>
    <property type="molecule type" value="Genomic_DNA"/>
</dbReference>
<dbReference type="GO" id="GO:0003677">
    <property type="term" value="F:DNA binding"/>
    <property type="evidence" value="ECO:0007669"/>
    <property type="project" value="InterPro"/>
</dbReference>
<dbReference type="AlphaFoldDB" id="G5GI42"/>
<dbReference type="Gene3D" id="1.10.10.10">
    <property type="entry name" value="Winged helix-like DNA-binding domain superfamily/Winged helix DNA-binding domain"/>
    <property type="match status" value="1"/>
</dbReference>
<sequence length="537" mass="61436">MERKNNEERLPFRKLLKEMSTQSRSMRSRLMMYMCSLVLAGSGVLLLMLIATGVFSAGGIGIEQSLKVQLQSRKSDMKAKLDVFAGNGIDLSKKISSALEQSILTYPYDIHDLEDDKEKLEEMQLNIYPLLESELKVTRASGVFAVFDATVNSNAPGAENSRSGLYLRLANVSSSSAPENDIFLFRGNPNVAMQKQIQIHNRWNMEFNTERLDWYRTQLFNGKTKEKSEDYLWIERHSLDGTWENSIFLSVPVVGNSDSCYGLCGLEFSSLLFRLCYPVVESKYGDMVTVFAPLDKEHLLVQYGLIGEQGNVYINDSEELSIETEKGFNIYKNGKKRYIGIHQPIRGAKDSCGRQWVIAVLFSYDSYNAYAGNEKLLLITILSIFILIMLLNSYVISRRFVMPIEQSIENLKADNFHERQIKSGITEIDLLAEFLKNKEERYRQDGRSAPVLPPDIEELFNRFIERSKTLTASERNILNYYIEGHEIADVPALACISINTVRKHNRSIYEKLGVNSKDELQLYLDLLRRCERIDELS</sequence>
<dbReference type="InterPro" id="IPR016032">
    <property type="entry name" value="Sig_transdc_resp-reg_C-effctor"/>
</dbReference>
<evidence type="ECO:0000259" key="2">
    <source>
        <dbReference type="SMART" id="SM00421"/>
    </source>
</evidence>
<protein>
    <recommendedName>
        <fullName evidence="2">HTH luxR-type domain-containing protein</fullName>
    </recommendedName>
</protein>
<keyword evidence="1" id="KW-0812">Transmembrane</keyword>
<accession>G5GI42</accession>
<proteinExistence type="predicted"/>
<gene>
    <name evidence="3" type="ORF">HMPREF9333_01232</name>
</gene>
<dbReference type="Pfam" id="PF00196">
    <property type="entry name" value="GerE"/>
    <property type="match status" value="1"/>
</dbReference>
<reference evidence="3 4" key="1">
    <citation type="submission" date="2011-08" db="EMBL/GenBank/DDBJ databases">
        <title>The Genome Sequence of Johnsonella ignava ATCC 51276.</title>
        <authorList>
            <consortium name="The Broad Institute Genome Sequencing Platform"/>
            <person name="Earl A."/>
            <person name="Ward D."/>
            <person name="Feldgarden M."/>
            <person name="Gevers D."/>
            <person name="Izard J."/>
            <person name="Blanton J.M."/>
            <person name="Baranova O.V."/>
            <person name="Dewhirst F.E."/>
            <person name="Young S.K."/>
            <person name="Zeng Q."/>
            <person name="Gargeya S."/>
            <person name="Fitzgerald M."/>
            <person name="Haas B."/>
            <person name="Abouelleil A."/>
            <person name="Alvarado L."/>
            <person name="Arachchi H.M."/>
            <person name="Berlin A."/>
            <person name="Brown A."/>
            <person name="Chapman S.B."/>
            <person name="Chen Z."/>
            <person name="Dunbar C."/>
            <person name="Freedman E."/>
            <person name="Gearin G."/>
            <person name="Gellesch M."/>
            <person name="Goldberg J."/>
            <person name="Griggs A."/>
            <person name="Gujja S."/>
            <person name="Heiman D."/>
            <person name="Howarth C."/>
            <person name="Larson L."/>
            <person name="Lui A."/>
            <person name="MacDonald P.J.P."/>
            <person name="Montmayeur A."/>
            <person name="Murphy C."/>
            <person name="Neiman D."/>
            <person name="Pearson M."/>
            <person name="Priest M."/>
            <person name="Roberts A."/>
            <person name="Saif S."/>
            <person name="Shea T."/>
            <person name="Shenoy N."/>
            <person name="Sisk P."/>
            <person name="Stolte C."/>
            <person name="Sykes S."/>
            <person name="Wortman J."/>
            <person name="Nusbaum C."/>
            <person name="Birren B."/>
        </authorList>
    </citation>
    <scope>NUCLEOTIDE SEQUENCE [LARGE SCALE GENOMIC DNA]</scope>
    <source>
        <strain evidence="3 4">ATCC 51276</strain>
    </source>
</reference>
<dbReference type="STRING" id="679200.HMPREF9333_01232"/>
<organism evidence="3 4">
    <name type="scientific">Johnsonella ignava ATCC 51276</name>
    <dbReference type="NCBI Taxonomy" id="679200"/>
    <lineage>
        <taxon>Bacteria</taxon>
        <taxon>Bacillati</taxon>
        <taxon>Bacillota</taxon>
        <taxon>Clostridia</taxon>
        <taxon>Lachnospirales</taxon>
        <taxon>Lachnospiraceae</taxon>
        <taxon>Johnsonella</taxon>
    </lineage>
</organism>
<dbReference type="InterPro" id="IPR036388">
    <property type="entry name" value="WH-like_DNA-bd_sf"/>
</dbReference>
<dbReference type="RefSeq" id="WP_005540703.1">
    <property type="nucleotide sequence ID" value="NZ_JH378832.1"/>
</dbReference>
<dbReference type="Proteomes" id="UP000003011">
    <property type="component" value="Unassembled WGS sequence"/>
</dbReference>
<keyword evidence="1" id="KW-1133">Transmembrane helix</keyword>
<dbReference type="PATRIC" id="fig|679200.3.peg.1313"/>
<dbReference type="SUPFAM" id="SSF46894">
    <property type="entry name" value="C-terminal effector domain of the bipartite response regulators"/>
    <property type="match status" value="1"/>
</dbReference>
<dbReference type="OrthoDB" id="9789465at2"/>
<feature type="domain" description="HTH luxR-type" evidence="2">
    <location>
        <begin position="467"/>
        <end position="524"/>
    </location>
</feature>
<keyword evidence="4" id="KW-1185">Reference proteome</keyword>
<feature type="transmembrane region" description="Helical" evidence="1">
    <location>
        <begin position="376"/>
        <end position="396"/>
    </location>
</feature>
<dbReference type="GO" id="GO:0006355">
    <property type="term" value="P:regulation of DNA-templated transcription"/>
    <property type="evidence" value="ECO:0007669"/>
    <property type="project" value="InterPro"/>
</dbReference>
<evidence type="ECO:0000313" key="3">
    <source>
        <dbReference type="EMBL" id="EHI55517.1"/>
    </source>
</evidence>
<dbReference type="InterPro" id="IPR000792">
    <property type="entry name" value="Tscrpt_reg_LuxR_C"/>
</dbReference>
<keyword evidence="1" id="KW-0472">Membrane</keyword>